<reference evidence="2 3" key="1">
    <citation type="submission" date="2010-03" db="EMBL/GenBank/DDBJ databases">
        <title>The Genome Sequence of Fusobacterium sp. 1_1_41FAA.</title>
        <authorList>
            <consortium name="The Broad Institute Genome Sequencing Platform"/>
            <person name="Ward D."/>
            <person name="Earl A."/>
            <person name="Feldgarden M."/>
            <person name="Gevers D."/>
            <person name="Young S.K."/>
            <person name="Zeng Q."/>
            <person name="Koehrsen M."/>
            <person name="Alvarado L."/>
            <person name="Berlin A."/>
            <person name="Borenstein D."/>
            <person name="Chapman S."/>
            <person name="Chen Z."/>
            <person name="Engels R."/>
            <person name="Freedman E."/>
            <person name="Gellesch M."/>
            <person name="Goldberg J."/>
            <person name="Griggs A."/>
            <person name="Gujja S."/>
            <person name="Heilman E."/>
            <person name="Heiman D."/>
            <person name="Hepburn T."/>
            <person name="Howarth C."/>
            <person name="Jen D."/>
            <person name="Larson L."/>
            <person name="Mehta T."/>
            <person name="Park D."/>
            <person name="Pearson M."/>
            <person name="Richards J."/>
            <person name="Roberts A."/>
            <person name="Saif S."/>
            <person name="Shea T."/>
            <person name="Shenoy N."/>
            <person name="Sisk P."/>
            <person name="Stolte C."/>
            <person name="Sykes S."/>
            <person name="Walk T."/>
            <person name="White J."/>
            <person name="Yandava C."/>
            <person name="Strauss J.C."/>
            <person name="Ambrose C.E."/>
            <person name="Allen-Vercoe E."/>
            <person name="Haas B."/>
            <person name="Henn M.R."/>
            <person name="Nusbaum C."/>
            <person name="Birren B."/>
        </authorList>
    </citation>
    <scope>NUCLEOTIDE SEQUENCE [LARGE SCALE GENOMIC DNA]</scope>
    <source>
        <strain evidence="2 3">1_1_41FAA</strain>
    </source>
</reference>
<gene>
    <name evidence="2" type="ORF">HMPREF0400_00535</name>
</gene>
<sequence length="103" mass="11744">MLFDVLYYKILSRGDKMVKTINKNQVNIKLNENSNEIATLIEKYTETTVNSKKAIIAKKIIKYIIIVFGVFFVLSLFIIAIPIYLVILTLFIASSISILKSII</sequence>
<protein>
    <submittedName>
        <fullName evidence="2">Uncharacterized protein</fullName>
    </submittedName>
</protein>
<evidence type="ECO:0000313" key="2">
    <source>
        <dbReference type="EMBL" id="EFG28973.2"/>
    </source>
</evidence>
<evidence type="ECO:0000313" key="3">
    <source>
        <dbReference type="Proteomes" id="UP000003964"/>
    </source>
</evidence>
<evidence type="ECO:0000256" key="1">
    <source>
        <dbReference type="SAM" id="Phobius"/>
    </source>
</evidence>
<proteinExistence type="predicted"/>
<dbReference type="AlphaFoldDB" id="D6LFN8"/>
<keyword evidence="1" id="KW-0812">Transmembrane</keyword>
<organism evidence="2 3">
    <name type="scientific">Fusobacterium periodonticum 1_1_41FAA</name>
    <dbReference type="NCBI Taxonomy" id="469621"/>
    <lineage>
        <taxon>Bacteria</taxon>
        <taxon>Fusobacteriati</taxon>
        <taxon>Fusobacteriota</taxon>
        <taxon>Fusobacteriia</taxon>
        <taxon>Fusobacteriales</taxon>
        <taxon>Fusobacteriaceae</taxon>
        <taxon>Fusobacterium</taxon>
    </lineage>
</organism>
<keyword evidence="1" id="KW-0472">Membrane</keyword>
<accession>D6LFN8</accession>
<keyword evidence="1" id="KW-1133">Transmembrane helix</keyword>
<feature type="transmembrane region" description="Helical" evidence="1">
    <location>
        <begin position="60"/>
        <end position="93"/>
    </location>
</feature>
<dbReference type="Proteomes" id="UP000003964">
    <property type="component" value="Unassembled WGS sequence"/>
</dbReference>
<dbReference type="EMBL" id="GG770381">
    <property type="protein sequence ID" value="EFG28973.2"/>
    <property type="molecule type" value="Genomic_DNA"/>
</dbReference>
<name>D6LFN8_9FUSO</name>